<proteinExistence type="predicted"/>
<organism evidence="1 2">
    <name type="scientific">Dysosmobacter segnis</name>
    <dbReference type="NCBI Taxonomy" id="2763042"/>
    <lineage>
        <taxon>Bacteria</taxon>
        <taxon>Bacillati</taxon>
        <taxon>Bacillota</taxon>
        <taxon>Clostridia</taxon>
        <taxon>Eubacteriales</taxon>
        <taxon>Oscillospiraceae</taxon>
        <taxon>Dysosmobacter</taxon>
    </lineage>
</organism>
<evidence type="ECO:0000313" key="1">
    <source>
        <dbReference type="EMBL" id="MBC5771909.1"/>
    </source>
</evidence>
<gene>
    <name evidence="1" type="ORF">H8Z83_16575</name>
</gene>
<accession>A0A923MLV4</accession>
<keyword evidence="2" id="KW-1185">Reference proteome</keyword>
<dbReference type="EMBL" id="JACOQI010000024">
    <property type="protein sequence ID" value="MBC5771909.1"/>
    <property type="molecule type" value="Genomic_DNA"/>
</dbReference>
<evidence type="ECO:0000313" key="2">
    <source>
        <dbReference type="Proteomes" id="UP000620327"/>
    </source>
</evidence>
<comment type="caution">
    <text evidence="1">The sequence shown here is derived from an EMBL/GenBank/DDBJ whole genome shotgun (WGS) entry which is preliminary data.</text>
</comment>
<sequence>MKQFETFGEYMFDLLFAPLKKGRKTVNQLCIFFKVMGREFDDLKAAIFRVRSEANVASCSEVMLPVHGQDRDMPRLEGEDAEAYRTRLSMKGIISQWSGTRRGVLYALTALGYDRSRIELFADQDAERWAEFIIFLNSSKPSGITNLSVIDGQVRKVKEGSSKPAYGMETIGGLIIQSRLQTGFSRYPRCGEIVCGVWPHIVSEGHLVASTVMAQGGASGGGNPFPRAGTFAASEEFYHFGAYTIYQGFASDIEVGSKAAQGAKVYLRCSTSTRCSTNAKGGAAE</sequence>
<dbReference type="Proteomes" id="UP000620327">
    <property type="component" value="Unassembled WGS sequence"/>
</dbReference>
<name>A0A923MLV4_9FIRM</name>
<dbReference type="RefSeq" id="WP_187016082.1">
    <property type="nucleotide sequence ID" value="NZ_JACOQI010000024.1"/>
</dbReference>
<dbReference type="AlphaFoldDB" id="A0A923MLV4"/>
<protein>
    <submittedName>
        <fullName evidence="1">Serine/arginine repetitive matrix protein 2</fullName>
    </submittedName>
</protein>
<reference evidence="1" key="1">
    <citation type="submission" date="2020-08" db="EMBL/GenBank/DDBJ databases">
        <title>Genome public.</title>
        <authorList>
            <person name="Liu C."/>
            <person name="Sun Q."/>
        </authorList>
    </citation>
    <scope>NUCLEOTIDE SEQUENCE</scope>
    <source>
        <strain evidence="1">BX15</strain>
    </source>
</reference>